<dbReference type="GO" id="GO:0003677">
    <property type="term" value="F:DNA binding"/>
    <property type="evidence" value="ECO:0007669"/>
    <property type="project" value="UniProtKB-UniRule"/>
</dbReference>
<sequence length="126" mass="15059">MLSPQRLPVPPPGPRVNSFYFHFQKFYPAYFWSQGRDTFEGQESKENWKKVLEKLIQRGLRRVLIVVHDDFPGLSSLTEAFFPRADIQLCTVHLLRNARRHLSREHYRTFRDYFQSIKNSSTMRKA</sequence>
<evidence type="ECO:0000256" key="2">
    <source>
        <dbReference type="ARBA" id="ARBA00010961"/>
    </source>
</evidence>
<proteinExistence type="inferred from homology"/>
<evidence type="ECO:0000256" key="4">
    <source>
        <dbReference type="ARBA" id="ARBA00023125"/>
    </source>
</evidence>
<evidence type="ECO:0000256" key="3">
    <source>
        <dbReference type="ARBA" id="ARBA00022578"/>
    </source>
</evidence>
<evidence type="ECO:0000256" key="5">
    <source>
        <dbReference type="ARBA" id="ARBA00023172"/>
    </source>
</evidence>
<comment type="function">
    <text evidence="1 6">Required for the transposition of the insertion element.</text>
</comment>
<evidence type="ECO:0000256" key="1">
    <source>
        <dbReference type="ARBA" id="ARBA00002190"/>
    </source>
</evidence>
<keyword evidence="3 6" id="KW-0815">Transposition</keyword>
<dbReference type="PANTHER" id="PTHR33217:SF7">
    <property type="entry name" value="TRANSPOSASE FOR INSERTION SEQUENCE ELEMENT IS1081"/>
    <property type="match status" value="1"/>
</dbReference>
<dbReference type="EMBL" id="CP042909">
    <property type="protein sequence ID" value="QJA06950.1"/>
    <property type="molecule type" value="Genomic_DNA"/>
</dbReference>
<dbReference type="GO" id="GO:0004803">
    <property type="term" value="F:transposase activity"/>
    <property type="evidence" value="ECO:0007669"/>
    <property type="project" value="UniProtKB-UniRule"/>
</dbReference>
<gene>
    <name evidence="7" type="ORF">FVE67_00690</name>
</gene>
<protein>
    <recommendedName>
        <fullName evidence="6">Mutator family transposase</fullName>
    </recommendedName>
</protein>
<dbReference type="PANTHER" id="PTHR33217">
    <property type="entry name" value="TRANSPOSASE FOR INSERTION SEQUENCE ELEMENT IS1081"/>
    <property type="match status" value="1"/>
</dbReference>
<keyword evidence="4 6" id="KW-0238">DNA-binding</keyword>
<evidence type="ECO:0000256" key="6">
    <source>
        <dbReference type="RuleBase" id="RU365089"/>
    </source>
</evidence>
<name>A0A6H1WUT7_9BACT</name>
<evidence type="ECO:0000313" key="8">
    <source>
        <dbReference type="Proteomes" id="UP000501253"/>
    </source>
</evidence>
<dbReference type="Proteomes" id="UP000501253">
    <property type="component" value="Chromosome"/>
</dbReference>
<organism evidence="7 8">
    <name type="scientific">Thermosulfurimonas marina</name>
    <dbReference type="NCBI Taxonomy" id="2047767"/>
    <lineage>
        <taxon>Bacteria</taxon>
        <taxon>Pseudomonadati</taxon>
        <taxon>Thermodesulfobacteriota</taxon>
        <taxon>Thermodesulfobacteria</taxon>
        <taxon>Thermodesulfobacteriales</taxon>
        <taxon>Thermodesulfobacteriaceae</taxon>
        <taxon>Thermosulfurimonas</taxon>
    </lineage>
</organism>
<dbReference type="GO" id="GO:0006313">
    <property type="term" value="P:DNA transposition"/>
    <property type="evidence" value="ECO:0007669"/>
    <property type="project" value="UniProtKB-UniRule"/>
</dbReference>
<reference evidence="7 8" key="1">
    <citation type="submission" date="2019-08" db="EMBL/GenBank/DDBJ databases">
        <title>Complete genome sequence of Thermosulfurimonas marina SU872T, an anaerobic thermophilic chemolithoautotrophic bacterium isolated from a shallow marine hydrothermal vent.</title>
        <authorList>
            <person name="Allioux M."/>
            <person name="Jebbar M."/>
            <person name="Slobodkina G."/>
            <person name="Slobodkin A."/>
            <person name="Moalic Y."/>
            <person name="Frolova A."/>
            <person name="Shao Z."/>
            <person name="Alain K."/>
        </authorList>
    </citation>
    <scope>NUCLEOTIDE SEQUENCE [LARGE SCALE GENOMIC DNA]</scope>
    <source>
        <strain evidence="7 8">SU872</strain>
    </source>
</reference>
<dbReference type="AlphaFoldDB" id="A0A6H1WUT7"/>
<accession>A0A6H1WUT7</accession>
<dbReference type="InterPro" id="IPR001207">
    <property type="entry name" value="Transposase_mutator"/>
</dbReference>
<dbReference type="Pfam" id="PF00872">
    <property type="entry name" value="Transposase_mut"/>
    <property type="match status" value="1"/>
</dbReference>
<comment type="similarity">
    <text evidence="2 6">Belongs to the transposase mutator family.</text>
</comment>
<evidence type="ECO:0000313" key="7">
    <source>
        <dbReference type="EMBL" id="QJA06950.1"/>
    </source>
</evidence>
<keyword evidence="8" id="KW-1185">Reference proteome</keyword>
<keyword evidence="5 6" id="KW-0233">DNA recombination</keyword>
<dbReference type="KEGG" id="tmai:FVE67_00690"/>
<keyword evidence="6" id="KW-0814">Transposable element</keyword>